<dbReference type="Pfam" id="PF11929">
    <property type="entry name" value="DUF3447"/>
    <property type="match status" value="1"/>
</dbReference>
<sequence>MENHFFNMKSNRRFDRQAIQEFMVMYKDYIELCNDIFNPKAKLSKDDVKMLFERIKTTLIAKYDISPSVILMVLRMRYKDPYYNNDLAHQLSEMVKKEYHIKQKGFMDDDITDEDIQERIRSGEMDPDMEMSTMEYPEMGMRPSMGMMSHMGYMPMGRYRPRGDPEDFDFPDPEMLEEMEMMEHMQMMDYVDMRRMRSFLTREKFRIFHEREKTPPESMDTTKFVELIKADNIDEFLIQLEKNPKILHYDRVQYTQMFENLLLLESCAYNGAEKIFMYLISEYPVKITHKCLDAAIYSGNSHIIKECFKRTKPTRMSMNVAIRIKKN</sequence>
<keyword evidence="3" id="KW-1185">Reference proteome</keyword>
<protein>
    <recommendedName>
        <fullName evidence="1">DUF3447 domain-containing protein</fullName>
    </recommendedName>
</protein>
<dbReference type="PANTHER" id="PTHR24182">
    <property type="entry name" value="ANKYRIN REPEAT AND SOCS BOX CONTAINING 4"/>
    <property type="match status" value="1"/>
</dbReference>
<dbReference type="RefSeq" id="XP_001308017.1">
    <property type="nucleotide sequence ID" value="XM_001308016.1"/>
</dbReference>
<feature type="domain" description="DUF3447" evidence="1">
    <location>
        <begin position="285"/>
        <end position="324"/>
    </location>
</feature>
<organism evidence="2 3">
    <name type="scientific">Trichomonas vaginalis (strain ATCC PRA-98 / G3)</name>
    <dbReference type="NCBI Taxonomy" id="412133"/>
    <lineage>
        <taxon>Eukaryota</taxon>
        <taxon>Metamonada</taxon>
        <taxon>Parabasalia</taxon>
        <taxon>Trichomonadida</taxon>
        <taxon>Trichomonadidae</taxon>
        <taxon>Trichomonas</taxon>
    </lineage>
</organism>
<gene>
    <name evidence="2" type="ORF">TVAG_204290</name>
</gene>
<dbReference type="SUPFAM" id="SSF48403">
    <property type="entry name" value="Ankyrin repeat"/>
    <property type="match status" value="1"/>
</dbReference>
<dbReference type="AlphaFoldDB" id="A2FJ23"/>
<accession>A2FJ23</accession>
<reference evidence="2" key="2">
    <citation type="journal article" date="2007" name="Science">
        <title>Draft genome sequence of the sexually transmitted pathogen Trichomonas vaginalis.</title>
        <authorList>
            <person name="Carlton J.M."/>
            <person name="Hirt R.P."/>
            <person name="Silva J.C."/>
            <person name="Delcher A.L."/>
            <person name="Schatz M."/>
            <person name="Zhao Q."/>
            <person name="Wortman J.R."/>
            <person name="Bidwell S.L."/>
            <person name="Alsmark U.C.M."/>
            <person name="Besteiro S."/>
            <person name="Sicheritz-Ponten T."/>
            <person name="Noel C.J."/>
            <person name="Dacks J.B."/>
            <person name="Foster P.G."/>
            <person name="Simillion C."/>
            <person name="Van de Peer Y."/>
            <person name="Miranda-Saavedra D."/>
            <person name="Barton G.J."/>
            <person name="Westrop G.D."/>
            <person name="Mueller S."/>
            <person name="Dessi D."/>
            <person name="Fiori P.L."/>
            <person name="Ren Q."/>
            <person name="Paulsen I."/>
            <person name="Zhang H."/>
            <person name="Bastida-Corcuera F.D."/>
            <person name="Simoes-Barbosa A."/>
            <person name="Brown M.T."/>
            <person name="Hayes R.D."/>
            <person name="Mukherjee M."/>
            <person name="Okumura C.Y."/>
            <person name="Schneider R."/>
            <person name="Smith A.J."/>
            <person name="Vanacova S."/>
            <person name="Villalvazo M."/>
            <person name="Haas B.J."/>
            <person name="Pertea M."/>
            <person name="Feldblyum T.V."/>
            <person name="Utterback T.R."/>
            <person name="Shu C.L."/>
            <person name="Osoegawa K."/>
            <person name="de Jong P.J."/>
            <person name="Hrdy I."/>
            <person name="Horvathova L."/>
            <person name="Zubacova Z."/>
            <person name="Dolezal P."/>
            <person name="Malik S.B."/>
            <person name="Logsdon J.M. Jr."/>
            <person name="Henze K."/>
            <person name="Gupta A."/>
            <person name="Wang C.C."/>
            <person name="Dunne R.L."/>
            <person name="Upcroft J.A."/>
            <person name="Upcroft P."/>
            <person name="White O."/>
            <person name="Salzberg S.L."/>
            <person name="Tang P."/>
            <person name="Chiu C.-H."/>
            <person name="Lee Y.-S."/>
            <person name="Embley T.M."/>
            <person name="Coombs G.H."/>
            <person name="Mottram J.C."/>
            <person name="Tachezy J."/>
            <person name="Fraser-Liggett C.M."/>
            <person name="Johnson P.J."/>
        </authorList>
    </citation>
    <scope>NUCLEOTIDE SEQUENCE [LARGE SCALE GENOMIC DNA]</scope>
    <source>
        <strain evidence="2">G3</strain>
    </source>
</reference>
<dbReference type="Proteomes" id="UP000001542">
    <property type="component" value="Unassembled WGS sequence"/>
</dbReference>
<evidence type="ECO:0000313" key="3">
    <source>
        <dbReference type="Proteomes" id="UP000001542"/>
    </source>
</evidence>
<proteinExistence type="predicted"/>
<dbReference type="SMR" id="A2FJ23"/>
<dbReference type="InterPro" id="IPR020683">
    <property type="entry name" value="DUF3447"/>
</dbReference>
<evidence type="ECO:0000259" key="1">
    <source>
        <dbReference type="Pfam" id="PF11929"/>
    </source>
</evidence>
<evidence type="ECO:0000313" key="2">
    <source>
        <dbReference type="EMBL" id="EAX95087.1"/>
    </source>
</evidence>
<dbReference type="KEGG" id="tva:4752831"/>
<dbReference type="VEuPathDB" id="TrichDB:TVAG_204290"/>
<dbReference type="PANTHER" id="PTHR24182:SF13">
    <property type="entry name" value="LD18443P"/>
    <property type="match status" value="1"/>
</dbReference>
<dbReference type="InParanoid" id="A2FJ23"/>
<dbReference type="EMBL" id="DS113824">
    <property type="protein sequence ID" value="EAX95087.1"/>
    <property type="molecule type" value="Genomic_DNA"/>
</dbReference>
<dbReference type="VEuPathDB" id="TrichDB:TVAGG3_0879230"/>
<reference evidence="2" key="1">
    <citation type="submission" date="2006-10" db="EMBL/GenBank/DDBJ databases">
        <authorList>
            <person name="Amadeo P."/>
            <person name="Zhao Q."/>
            <person name="Wortman J."/>
            <person name="Fraser-Liggett C."/>
            <person name="Carlton J."/>
        </authorList>
    </citation>
    <scope>NUCLEOTIDE SEQUENCE</scope>
    <source>
        <strain evidence="2">G3</strain>
    </source>
</reference>
<dbReference type="InterPro" id="IPR036770">
    <property type="entry name" value="Ankyrin_rpt-contain_sf"/>
</dbReference>
<name>A2FJ23_TRIV3</name>